<feature type="signal peptide" evidence="12">
    <location>
        <begin position="1"/>
        <end position="17"/>
    </location>
</feature>
<proteinExistence type="predicted"/>
<comment type="pathway">
    <text evidence="2">Porphyrin-containing compound metabolism; chlorophyll biosynthesis.</text>
</comment>
<dbReference type="InterPro" id="IPR016040">
    <property type="entry name" value="NAD(P)-bd_dom"/>
</dbReference>
<evidence type="ECO:0000256" key="9">
    <source>
        <dbReference type="ARBA" id="ARBA00024059"/>
    </source>
</evidence>
<reference evidence="14" key="1">
    <citation type="submission" date="2021-11" db="EMBL/GenBank/DDBJ databases">
        <authorList>
            <consortium name="Genoscope - CEA"/>
            <person name="William W."/>
        </authorList>
    </citation>
    <scope>NUCLEOTIDE SEQUENCE</scope>
</reference>
<keyword evidence="8" id="KW-0149">Chlorophyll biosynthesis</keyword>
<organism evidence="14 15">
    <name type="scientific">Pelagomonas calceolata</name>
    <dbReference type="NCBI Taxonomy" id="35677"/>
    <lineage>
        <taxon>Eukaryota</taxon>
        <taxon>Sar</taxon>
        <taxon>Stramenopiles</taxon>
        <taxon>Ochrophyta</taxon>
        <taxon>Pelagophyceae</taxon>
        <taxon>Pelagomonadales</taxon>
        <taxon>Pelagomonadaceae</taxon>
        <taxon>Pelagomonas</taxon>
    </lineage>
</organism>
<dbReference type="UniPathway" id="UPA00668"/>
<keyword evidence="7" id="KW-0560">Oxidoreductase</keyword>
<dbReference type="Pfam" id="PF13460">
    <property type="entry name" value="NAD_binding_10"/>
    <property type="match status" value="1"/>
</dbReference>
<protein>
    <recommendedName>
        <fullName evidence="10">Divinyl chlorophyllide a 8-vinyl-reductase, chloroplastic</fullName>
        <ecNumber evidence="9">1.3.1.75</ecNumber>
    </recommendedName>
</protein>
<dbReference type="Proteomes" id="UP000789595">
    <property type="component" value="Unassembled WGS sequence"/>
</dbReference>
<evidence type="ECO:0000256" key="5">
    <source>
        <dbReference type="ARBA" id="ARBA00022857"/>
    </source>
</evidence>
<evidence type="ECO:0000256" key="3">
    <source>
        <dbReference type="ARBA" id="ARBA00022528"/>
    </source>
</evidence>
<keyword evidence="15" id="KW-1185">Reference proteome</keyword>
<dbReference type="InterPro" id="IPR036291">
    <property type="entry name" value="NAD(P)-bd_dom_sf"/>
</dbReference>
<dbReference type="InterPro" id="IPR044201">
    <property type="entry name" value="DVR-like"/>
</dbReference>
<evidence type="ECO:0000256" key="12">
    <source>
        <dbReference type="SAM" id="SignalP"/>
    </source>
</evidence>
<sequence length="374" mass="40073">MARVILLAAALARSATALRPAVPRMASRQRPAPLRMAFTPGVDKTDEKVTIVGASGYIGKAVVRECVRRGYDTTAVTRPQSSLTFDGATTARAESENLNDITQCFKDAQTQVVICCLASRSGTEADSLKVDYEASVNCLKAAQACGARHFVLLSAFCVAKPDLGFQVAKLKTEAALKNQDQVTWTSVRPTAFFKSLSGQVEIVRGGGPFVYFDLGGGRSATCNPISEADLAMAIVDCVADPSRSSNGGEPIWNVGGPDAGVSMKRQGELIADAIAAVDGGERKEPWLLPVPIGVFDGIVGAIKWVYDLTGADSVRDAWELGKIGRYYAVEDMLTTADAERYGAMSLREHYENVAKNGQEYDPYTTVFAKNPLIK</sequence>
<dbReference type="SUPFAM" id="SSF51735">
    <property type="entry name" value="NAD(P)-binding Rossmann-fold domains"/>
    <property type="match status" value="1"/>
</dbReference>
<name>A0A8J2SD94_9STRA</name>
<evidence type="ECO:0000256" key="6">
    <source>
        <dbReference type="ARBA" id="ARBA00022946"/>
    </source>
</evidence>
<evidence type="ECO:0000256" key="11">
    <source>
        <dbReference type="ARBA" id="ARBA00049498"/>
    </source>
</evidence>
<dbReference type="EC" id="1.3.1.75" evidence="9"/>
<dbReference type="EMBL" id="CAKKNE010000002">
    <property type="protein sequence ID" value="CAH0369740.1"/>
    <property type="molecule type" value="Genomic_DNA"/>
</dbReference>
<evidence type="ECO:0000313" key="15">
    <source>
        <dbReference type="Proteomes" id="UP000789595"/>
    </source>
</evidence>
<evidence type="ECO:0000256" key="8">
    <source>
        <dbReference type="ARBA" id="ARBA00023171"/>
    </source>
</evidence>
<evidence type="ECO:0000313" key="14">
    <source>
        <dbReference type="EMBL" id="CAH0369740.1"/>
    </source>
</evidence>
<evidence type="ECO:0000256" key="2">
    <source>
        <dbReference type="ARBA" id="ARBA00005173"/>
    </source>
</evidence>
<comment type="catalytic activity">
    <reaction evidence="11">
        <text>protochlorophyllide a + NADP(+) = 3,8-divinyl protochlorophyllide a + NADPH + H(+)</text>
        <dbReference type="Rhea" id="RHEA:48884"/>
        <dbReference type="ChEBI" id="CHEBI:15378"/>
        <dbReference type="ChEBI" id="CHEBI:57783"/>
        <dbReference type="ChEBI" id="CHEBI:58349"/>
        <dbReference type="ChEBI" id="CHEBI:58632"/>
        <dbReference type="ChEBI" id="CHEBI:83350"/>
        <dbReference type="EC" id="1.3.1.75"/>
    </reaction>
</comment>
<dbReference type="PANTHER" id="PTHR47378">
    <property type="entry name" value="DIVINYL CHLOROPHYLLIDE A 8-VINYL-REDUCTASE, CHLOROPLASTIC"/>
    <property type="match status" value="1"/>
</dbReference>
<keyword evidence="6" id="KW-0809">Transit peptide</keyword>
<feature type="domain" description="NAD(P)-binding" evidence="13">
    <location>
        <begin position="53"/>
        <end position="241"/>
    </location>
</feature>
<keyword evidence="12" id="KW-0732">Signal</keyword>
<gene>
    <name evidence="14" type="ORF">PECAL_2P28760</name>
</gene>
<dbReference type="GO" id="GO:0033728">
    <property type="term" value="F:3,8-divinyl protochlorophyllide a 8-vinyl-reductase (NADPH) activity"/>
    <property type="evidence" value="ECO:0007669"/>
    <property type="project" value="UniProtKB-EC"/>
</dbReference>
<comment type="caution">
    <text evidence="14">The sequence shown here is derived from an EMBL/GenBank/DDBJ whole genome shotgun (WGS) entry which is preliminary data.</text>
</comment>
<keyword evidence="4" id="KW-0934">Plastid</keyword>
<evidence type="ECO:0000256" key="1">
    <source>
        <dbReference type="ARBA" id="ARBA00004229"/>
    </source>
</evidence>
<dbReference type="Gene3D" id="3.40.50.720">
    <property type="entry name" value="NAD(P)-binding Rossmann-like Domain"/>
    <property type="match status" value="1"/>
</dbReference>
<dbReference type="GO" id="GO:0015995">
    <property type="term" value="P:chlorophyll biosynthetic process"/>
    <property type="evidence" value="ECO:0007669"/>
    <property type="project" value="UniProtKB-UniPathway"/>
</dbReference>
<dbReference type="AlphaFoldDB" id="A0A8J2SD94"/>
<evidence type="ECO:0000259" key="13">
    <source>
        <dbReference type="Pfam" id="PF13460"/>
    </source>
</evidence>
<dbReference type="GO" id="GO:0009507">
    <property type="term" value="C:chloroplast"/>
    <property type="evidence" value="ECO:0007669"/>
    <property type="project" value="UniProtKB-SubCell"/>
</dbReference>
<evidence type="ECO:0000256" key="10">
    <source>
        <dbReference type="ARBA" id="ARBA00024089"/>
    </source>
</evidence>
<comment type="subcellular location">
    <subcellularLocation>
        <location evidence="1">Plastid</location>
        <location evidence="1">Chloroplast</location>
    </subcellularLocation>
</comment>
<evidence type="ECO:0000256" key="7">
    <source>
        <dbReference type="ARBA" id="ARBA00023002"/>
    </source>
</evidence>
<dbReference type="PANTHER" id="PTHR47378:SF1">
    <property type="entry name" value="DIVINYL CHLOROPHYLLIDE A 8-VINYL-REDUCTASE, CHLOROPLASTIC"/>
    <property type="match status" value="1"/>
</dbReference>
<keyword evidence="3" id="KW-0150">Chloroplast</keyword>
<accession>A0A8J2SD94</accession>
<feature type="chain" id="PRO_5035314595" description="Divinyl chlorophyllide a 8-vinyl-reductase, chloroplastic" evidence="12">
    <location>
        <begin position="18"/>
        <end position="374"/>
    </location>
</feature>
<dbReference type="OrthoDB" id="419598at2759"/>
<evidence type="ECO:0000256" key="4">
    <source>
        <dbReference type="ARBA" id="ARBA00022640"/>
    </source>
</evidence>
<keyword evidence="5" id="KW-0521">NADP</keyword>